<dbReference type="InterPro" id="IPR006218">
    <property type="entry name" value="DAHP1/KDSA"/>
</dbReference>
<comment type="pathway">
    <text evidence="2">Bacterial outer membrane biogenesis; lipopolysaccharide biosynthesis.</text>
</comment>
<keyword evidence="8" id="KW-0448">Lipopolysaccharide biosynthesis</keyword>
<proteinExistence type="inferred from homology"/>
<dbReference type="Gene3D" id="3.20.20.70">
    <property type="entry name" value="Aldolase class I"/>
    <property type="match status" value="1"/>
</dbReference>
<comment type="pathway">
    <text evidence="3 8">Carbohydrate biosynthesis; 3-deoxy-D-manno-octulosonate biosynthesis; 3-deoxy-D-manno-octulosonate from D-ribulose 5-phosphate: step 2/3.</text>
</comment>
<gene>
    <name evidence="8 10" type="primary">kdsA</name>
    <name evidence="10" type="ORF">FAK_19590</name>
</gene>
<dbReference type="GO" id="GO:0008676">
    <property type="term" value="F:3-deoxy-8-phosphooctulonate synthase activity"/>
    <property type="evidence" value="ECO:0007669"/>
    <property type="project" value="UniProtKB-UniRule"/>
</dbReference>
<name>A0AAU9EYY8_9BACT</name>
<evidence type="ECO:0000256" key="6">
    <source>
        <dbReference type="ARBA" id="ARBA00022679"/>
    </source>
</evidence>
<dbReference type="KEGG" id="dmp:FAK_19590"/>
<dbReference type="EC" id="2.5.1.55" evidence="8"/>
<keyword evidence="5 8" id="KW-0963">Cytoplasm</keyword>
<evidence type="ECO:0000256" key="4">
    <source>
        <dbReference type="ARBA" id="ARBA00010499"/>
    </source>
</evidence>
<dbReference type="AlphaFoldDB" id="A0AAU9EYY8"/>
<protein>
    <recommendedName>
        <fullName evidence="8">2-dehydro-3-deoxyphosphooctonate aldolase</fullName>
        <ecNumber evidence="8">2.5.1.55</ecNumber>
    </recommendedName>
    <alternativeName>
        <fullName evidence="8">3-deoxy-D-manno-octulosonic acid 8-phosphate synthase</fullName>
    </alternativeName>
    <alternativeName>
        <fullName evidence="8">KDO-8-phosphate synthase</fullName>
        <shortName evidence="8">KDO 8-P synthase</shortName>
        <shortName evidence="8">KDOPS</shortName>
    </alternativeName>
    <alternativeName>
        <fullName evidence="8">Phospho-2-dehydro-3-deoxyoctonate aldolase</fullName>
    </alternativeName>
</protein>
<feature type="domain" description="DAHP synthetase I/KDSA" evidence="9">
    <location>
        <begin position="18"/>
        <end position="269"/>
    </location>
</feature>
<dbReference type="RefSeq" id="WP_338606564.1">
    <property type="nucleotide sequence ID" value="NZ_AP028679.1"/>
</dbReference>
<dbReference type="EMBL" id="AP028679">
    <property type="protein sequence ID" value="BEQ14893.1"/>
    <property type="molecule type" value="Genomic_DNA"/>
</dbReference>
<comment type="subcellular location">
    <subcellularLocation>
        <location evidence="1 8">Cytoplasm</location>
    </subcellularLocation>
</comment>
<dbReference type="GO" id="GO:0005737">
    <property type="term" value="C:cytoplasm"/>
    <property type="evidence" value="ECO:0007669"/>
    <property type="project" value="UniProtKB-SubCell"/>
</dbReference>
<dbReference type="SUPFAM" id="SSF51569">
    <property type="entry name" value="Aldolase"/>
    <property type="match status" value="1"/>
</dbReference>
<dbReference type="PANTHER" id="PTHR21057">
    <property type="entry name" value="PHOSPHO-2-DEHYDRO-3-DEOXYHEPTONATE ALDOLASE"/>
    <property type="match status" value="1"/>
</dbReference>
<dbReference type="InterPro" id="IPR013785">
    <property type="entry name" value="Aldolase_TIM"/>
</dbReference>
<evidence type="ECO:0000256" key="7">
    <source>
        <dbReference type="ARBA" id="ARBA00049112"/>
    </source>
</evidence>
<sequence>MGEPVPSLTLGGRSFGREEFFVIAGPCVLESLELASQVAERLAEAAASLDIPLIFKSSFDKANRTSVTSFRGPGLEQGLEWLERIKEQTGLPVISDIHSPEQAAPAARVLDVLQIPAFLCRQTDLLVAAGETMKPVNVKKGQFMAPHDVGPIIAKVQSTGNPQVWLTERGSSFGYNNLVVDMRSIGVMRGFGVPVVFDATHSVQLPGGLGASSGGDRAHAPALARAAVAAGADAVFIETHPDPEHALCDGPNSLPLDRAAALLKQLKAIHALVREETA</sequence>
<dbReference type="NCBIfam" id="NF003543">
    <property type="entry name" value="PRK05198.1"/>
    <property type="match status" value="1"/>
</dbReference>
<evidence type="ECO:0000259" key="9">
    <source>
        <dbReference type="Pfam" id="PF00793"/>
    </source>
</evidence>
<keyword evidence="11" id="KW-1185">Reference proteome</keyword>
<evidence type="ECO:0000256" key="8">
    <source>
        <dbReference type="HAMAP-Rule" id="MF_00056"/>
    </source>
</evidence>
<organism evidence="10 11">
    <name type="scientific">Desulfoferula mesophila</name>
    <dbReference type="NCBI Taxonomy" id="3058419"/>
    <lineage>
        <taxon>Bacteria</taxon>
        <taxon>Pseudomonadati</taxon>
        <taxon>Thermodesulfobacteriota</taxon>
        <taxon>Desulfarculia</taxon>
        <taxon>Desulfarculales</taxon>
        <taxon>Desulfarculaceae</taxon>
        <taxon>Desulfoferula</taxon>
    </lineage>
</organism>
<evidence type="ECO:0000313" key="10">
    <source>
        <dbReference type="EMBL" id="BEQ14893.1"/>
    </source>
</evidence>
<keyword evidence="6 8" id="KW-0808">Transferase</keyword>
<dbReference type="Pfam" id="PF00793">
    <property type="entry name" value="DAHP_synth_1"/>
    <property type="match status" value="1"/>
</dbReference>
<dbReference type="Proteomes" id="UP001366166">
    <property type="component" value="Chromosome"/>
</dbReference>
<evidence type="ECO:0000313" key="11">
    <source>
        <dbReference type="Proteomes" id="UP001366166"/>
    </source>
</evidence>
<comment type="catalytic activity">
    <reaction evidence="7 8">
        <text>D-arabinose 5-phosphate + phosphoenolpyruvate + H2O = 3-deoxy-alpha-D-manno-2-octulosonate-8-phosphate + phosphate</text>
        <dbReference type="Rhea" id="RHEA:14053"/>
        <dbReference type="ChEBI" id="CHEBI:15377"/>
        <dbReference type="ChEBI" id="CHEBI:43474"/>
        <dbReference type="ChEBI" id="CHEBI:57693"/>
        <dbReference type="ChEBI" id="CHEBI:58702"/>
        <dbReference type="ChEBI" id="CHEBI:85985"/>
        <dbReference type="EC" id="2.5.1.55"/>
    </reaction>
</comment>
<evidence type="ECO:0000256" key="2">
    <source>
        <dbReference type="ARBA" id="ARBA00004756"/>
    </source>
</evidence>
<evidence type="ECO:0000256" key="5">
    <source>
        <dbReference type="ARBA" id="ARBA00022490"/>
    </source>
</evidence>
<dbReference type="InterPro" id="IPR006269">
    <property type="entry name" value="KDO8P_synthase"/>
</dbReference>
<reference evidence="11" key="1">
    <citation type="journal article" date="2023" name="Arch. Microbiol.">
        <title>Desulfoferula mesophilus gen. nov. sp. nov., a mesophilic sulfate-reducing bacterium isolated from a brackish lake sediment.</title>
        <authorList>
            <person name="Watanabe T."/>
            <person name="Yabe T."/>
            <person name="Tsuji J.M."/>
            <person name="Fukui M."/>
        </authorList>
    </citation>
    <scope>NUCLEOTIDE SEQUENCE [LARGE SCALE GENOMIC DNA]</scope>
    <source>
        <strain evidence="11">12FAK</strain>
    </source>
</reference>
<dbReference type="NCBIfam" id="TIGR01362">
    <property type="entry name" value="KDO8P_synth"/>
    <property type="match status" value="1"/>
</dbReference>
<accession>A0AAU9EYY8</accession>
<evidence type="ECO:0000256" key="1">
    <source>
        <dbReference type="ARBA" id="ARBA00004496"/>
    </source>
</evidence>
<evidence type="ECO:0000256" key="3">
    <source>
        <dbReference type="ARBA" id="ARBA00004845"/>
    </source>
</evidence>
<dbReference type="GO" id="GO:0019294">
    <property type="term" value="P:keto-3-deoxy-D-manno-octulosonic acid biosynthetic process"/>
    <property type="evidence" value="ECO:0007669"/>
    <property type="project" value="UniProtKB-UniRule"/>
</dbReference>
<comment type="similarity">
    <text evidence="4 8">Belongs to the KdsA family.</text>
</comment>
<dbReference type="HAMAP" id="MF_00056">
    <property type="entry name" value="KDO8P_synth"/>
    <property type="match status" value="1"/>
</dbReference>